<proteinExistence type="predicted"/>
<evidence type="ECO:0000313" key="2">
    <source>
        <dbReference type="EMBL" id="ETV89024.1"/>
    </source>
</evidence>
<dbReference type="AlphaFoldDB" id="W4HCK6"/>
<organism evidence="2">
    <name type="scientific">Aphanomyces astaci</name>
    <name type="common">Crayfish plague agent</name>
    <dbReference type="NCBI Taxonomy" id="112090"/>
    <lineage>
        <taxon>Eukaryota</taxon>
        <taxon>Sar</taxon>
        <taxon>Stramenopiles</taxon>
        <taxon>Oomycota</taxon>
        <taxon>Saprolegniomycetes</taxon>
        <taxon>Saprolegniales</taxon>
        <taxon>Verrucalvaceae</taxon>
        <taxon>Aphanomyces</taxon>
    </lineage>
</organism>
<protein>
    <submittedName>
        <fullName evidence="2">Uncharacterized protein</fullName>
    </submittedName>
</protein>
<dbReference type="VEuPathDB" id="FungiDB:H257_00428"/>
<name>W4HCK6_APHAT</name>
<dbReference type="RefSeq" id="XP_009821424.1">
    <property type="nucleotide sequence ID" value="XM_009823122.1"/>
</dbReference>
<evidence type="ECO:0000256" key="1">
    <source>
        <dbReference type="SAM" id="MobiDB-lite"/>
    </source>
</evidence>
<feature type="region of interest" description="Disordered" evidence="1">
    <location>
        <begin position="207"/>
        <end position="235"/>
    </location>
</feature>
<accession>W4HCK6</accession>
<gene>
    <name evidence="2" type="ORF">H257_00428</name>
</gene>
<feature type="compositionally biased region" description="Low complexity" evidence="1">
    <location>
        <begin position="216"/>
        <end position="227"/>
    </location>
</feature>
<dbReference type="GeneID" id="20802424"/>
<reference evidence="2" key="1">
    <citation type="submission" date="2013-12" db="EMBL/GenBank/DDBJ databases">
        <title>The Genome Sequence of Aphanomyces astaci APO3.</title>
        <authorList>
            <consortium name="The Broad Institute Genomics Platform"/>
            <person name="Russ C."/>
            <person name="Tyler B."/>
            <person name="van West P."/>
            <person name="Dieguez-Uribeondo J."/>
            <person name="Young S.K."/>
            <person name="Zeng Q."/>
            <person name="Gargeya S."/>
            <person name="Fitzgerald M."/>
            <person name="Abouelleil A."/>
            <person name="Alvarado L."/>
            <person name="Chapman S.B."/>
            <person name="Gainer-Dewar J."/>
            <person name="Goldberg J."/>
            <person name="Griggs A."/>
            <person name="Gujja S."/>
            <person name="Hansen M."/>
            <person name="Howarth C."/>
            <person name="Imamovic A."/>
            <person name="Ireland A."/>
            <person name="Larimer J."/>
            <person name="McCowan C."/>
            <person name="Murphy C."/>
            <person name="Pearson M."/>
            <person name="Poon T.W."/>
            <person name="Priest M."/>
            <person name="Roberts A."/>
            <person name="Saif S."/>
            <person name="Shea T."/>
            <person name="Sykes S."/>
            <person name="Wortman J."/>
            <person name="Nusbaum C."/>
            <person name="Birren B."/>
        </authorList>
    </citation>
    <scope>NUCLEOTIDE SEQUENCE [LARGE SCALE GENOMIC DNA]</scope>
    <source>
        <strain evidence="2">APO3</strain>
    </source>
</reference>
<dbReference type="EMBL" id="KI913114">
    <property type="protein sequence ID" value="ETV89024.1"/>
    <property type="molecule type" value="Genomic_DNA"/>
</dbReference>
<sequence length="248" mass="27196">MAYSGAIWSAVADAFVVNARVPCSRAVRSTLLANWWSCRFWLNQLLKCTCVFVSNDAHQKSLDMADCVSWKNAYEPKIDVTMYSNPTKPSHACFRPNIGGGVGPDTSCWNVASRKDMRRVLLLLWRITVAQILKSNRVCFHGNMPDITHVTASKSLDDADGPDECTKNASAAAGMSTLFGAAVRGGCRLGYLRAYVTMATSATTSDANWSPRRWATRSPLPSRTSPPVQATPRRKDVNVQSWATLACT</sequence>